<organism evidence="2 3">
    <name type="scientific">Leptospira kmetyi</name>
    <dbReference type="NCBI Taxonomy" id="408139"/>
    <lineage>
        <taxon>Bacteria</taxon>
        <taxon>Pseudomonadati</taxon>
        <taxon>Spirochaetota</taxon>
        <taxon>Spirochaetia</taxon>
        <taxon>Leptospirales</taxon>
        <taxon>Leptospiraceae</taxon>
        <taxon>Leptospira</taxon>
    </lineage>
</organism>
<protein>
    <submittedName>
        <fullName evidence="2">Uncharacterized protein</fullName>
    </submittedName>
</protein>
<name>A0AAD0UQD0_9LEPT</name>
<evidence type="ECO:0000313" key="3">
    <source>
        <dbReference type="Proteomes" id="UP000276407"/>
    </source>
</evidence>
<accession>A0AAD0UQD0</accession>
<feature type="transmembrane region" description="Helical" evidence="1">
    <location>
        <begin position="30"/>
        <end position="47"/>
    </location>
</feature>
<evidence type="ECO:0000313" key="2">
    <source>
        <dbReference type="EMBL" id="AYV57196.1"/>
    </source>
</evidence>
<keyword evidence="1" id="KW-0812">Transmembrane</keyword>
<reference evidence="2 3" key="1">
    <citation type="submission" date="2018-11" db="EMBL/GenBank/DDBJ databases">
        <title>Complete genome sequence of Leptospira kmetyi isolate LS 001/16 from soil sample associated with a leptospirosis patient in Kelantan.</title>
        <authorList>
            <person name="Muhammad Yusoff F."/>
            <person name="Muhammad Yusoff S."/>
            <person name="Ahmad M.N."/>
            <person name="Yusof N.Y."/>
            <person name="Aziah I."/>
        </authorList>
    </citation>
    <scope>NUCLEOTIDE SEQUENCE [LARGE SCALE GENOMIC DNA]</scope>
    <source>
        <strain evidence="2 3">LS 001/16</strain>
    </source>
</reference>
<feature type="transmembrane region" description="Helical" evidence="1">
    <location>
        <begin position="53"/>
        <end position="73"/>
    </location>
</feature>
<feature type="transmembrane region" description="Helical" evidence="1">
    <location>
        <begin position="101"/>
        <end position="118"/>
    </location>
</feature>
<feature type="transmembrane region" description="Helical" evidence="1">
    <location>
        <begin position="124"/>
        <end position="146"/>
    </location>
</feature>
<evidence type="ECO:0000256" key="1">
    <source>
        <dbReference type="SAM" id="Phobius"/>
    </source>
</evidence>
<dbReference type="Proteomes" id="UP000276407">
    <property type="component" value="Chromosome 1"/>
</dbReference>
<keyword evidence="1" id="KW-1133">Transmembrane helix</keyword>
<sequence>MYKTNSRLNQTHMKDFNPTYRELKPSLRDWILVAIGLAFVVAGIVVLPRNPKVGIVTLAFFGLCAGIAIRTVFRKLRDSRFQSLSVHVIGGVEIRPSRLRILLMAVSLFVVGAVLLLFGTEYPFVFRVLAGLICGTGIALVLMIALGKIPVGFIRFDSEGFTIGRKRWNVTLPWDEIAEIRAGDYSGNSALYLWIKSLDRIKTDPEEFQNKAVEEILSSERWIGAHFMILTENYNLSSPMVAEALERYVLEPSSREELKKRMILS</sequence>
<dbReference type="KEGG" id="lkm:EFP84_17890"/>
<gene>
    <name evidence="2" type="ORF">EFP84_17890</name>
</gene>
<proteinExistence type="predicted"/>
<dbReference type="AlphaFoldDB" id="A0AAD0UQD0"/>
<dbReference type="EMBL" id="CP033614">
    <property type="protein sequence ID" value="AYV57196.1"/>
    <property type="molecule type" value="Genomic_DNA"/>
</dbReference>
<keyword evidence="1" id="KW-0472">Membrane</keyword>